<dbReference type="GO" id="GO:0031347">
    <property type="term" value="P:regulation of defense response"/>
    <property type="evidence" value="ECO:0007669"/>
    <property type="project" value="UniProtKB-UniRule"/>
</dbReference>
<organism evidence="7 8">
    <name type="scientific">Canna indica</name>
    <name type="common">Indian-shot</name>
    <dbReference type="NCBI Taxonomy" id="4628"/>
    <lineage>
        <taxon>Eukaryota</taxon>
        <taxon>Viridiplantae</taxon>
        <taxon>Streptophyta</taxon>
        <taxon>Embryophyta</taxon>
        <taxon>Tracheophyta</taxon>
        <taxon>Spermatophyta</taxon>
        <taxon>Magnoliopsida</taxon>
        <taxon>Liliopsida</taxon>
        <taxon>Zingiberales</taxon>
        <taxon>Cannaceae</taxon>
        <taxon>Canna</taxon>
    </lineage>
</organism>
<keyword evidence="8" id="KW-1185">Reference proteome</keyword>
<feature type="region of interest" description="Disordered" evidence="5">
    <location>
        <begin position="1"/>
        <end position="23"/>
    </location>
</feature>
<comment type="subcellular location">
    <subcellularLocation>
        <location evidence="4">Nucleus</location>
    </subcellularLocation>
</comment>
<evidence type="ECO:0000256" key="4">
    <source>
        <dbReference type="RuleBase" id="RU369065"/>
    </source>
</evidence>
<dbReference type="PROSITE" id="PS51320">
    <property type="entry name" value="TIFY"/>
    <property type="match status" value="1"/>
</dbReference>
<evidence type="ECO:0000313" key="7">
    <source>
        <dbReference type="EMBL" id="WOK99499.1"/>
    </source>
</evidence>
<dbReference type="PANTHER" id="PTHR33077:SF17">
    <property type="entry name" value="PROTEIN TIFY 5B"/>
    <property type="match status" value="1"/>
</dbReference>
<dbReference type="Pfam" id="PF06200">
    <property type="entry name" value="tify"/>
    <property type="match status" value="1"/>
</dbReference>
<dbReference type="PANTHER" id="PTHR33077">
    <property type="entry name" value="PROTEIN TIFY 4A-RELATED-RELATED"/>
    <property type="match status" value="1"/>
</dbReference>
<evidence type="ECO:0000256" key="3">
    <source>
        <dbReference type="ARBA" id="ARBA00022843"/>
    </source>
</evidence>
<keyword evidence="2 4" id="KW-1184">Jasmonic acid signaling pathway</keyword>
<sequence>MAGISSEPDLRLRLGSGADDGGSAKQQQQQITILYNGRICVCRVTEQQARAIISMAKQEMGGVVDDDQIMGGKKKEEQQGQLEQQVAAAVSPPVERQLLVNGQLSMKRSLQRFLQKRKSRSDAISAPYANHRRPQHLFSVKS</sequence>
<proteinExistence type="inferred from homology"/>
<keyword evidence="3" id="KW-0832">Ubl conjugation</keyword>
<dbReference type="GO" id="GO:0009611">
    <property type="term" value="P:response to wounding"/>
    <property type="evidence" value="ECO:0007669"/>
    <property type="project" value="UniProtKB-UniRule"/>
</dbReference>
<dbReference type="InterPro" id="IPR040390">
    <property type="entry name" value="TIFY/JAZ"/>
</dbReference>
<evidence type="ECO:0000259" key="6">
    <source>
        <dbReference type="PROSITE" id="PS51320"/>
    </source>
</evidence>
<gene>
    <name evidence="7" type="ORF">Cni_G08211</name>
</gene>
<feature type="region of interest" description="Disordered" evidence="5">
    <location>
        <begin position="118"/>
        <end position="142"/>
    </location>
</feature>
<feature type="domain" description="Tify" evidence="6">
    <location>
        <begin position="24"/>
        <end position="58"/>
    </location>
</feature>
<dbReference type="EMBL" id="CP136891">
    <property type="protein sequence ID" value="WOK99499.1"/>
    <property type="molecule type" value="Genomic_DNA"/>
</dbReference>
<evidence type="ECO:0000313" key="8">
    <source>
        <dbReference type="Proteomes" id="UP001327560"/>
    </source>
</evidence>
<comment type="domain">
    <text evidence="4">The jas domain is required for interaction with COI1.</text>
</comment>
<dbReference type="Pfam" id="PF09425">
    <property type="entry name" value="Jas_motif"/>
    <property type="match status" value="1"/>
</dbReference>
<dbReference type="Proteomes" id="UP001327560">
    <property type="component" value="Chromosome 2"/>
</dbReference>
<keyword evidence="4" id="KW-0539">Nucleus</keyword>
<evidence type="ECO:0000256" key="5">
    <source>
        <dbReference type="SAM" id="MobiDB-lite"/>
    </source>
</evidence>
<evidence type="ECO:0000256" key="2">
    <source>
        <dbReference type="ARBA" id="ARBA00022819"/>
    </source>
</evidence>
<dbReference type="GO" id="GO:2000022">
    <property type="term" value="P:regulation of jasmonic acid mediated signaling pathway"/>
    <property type="evidence" value="ECO:0007669"/>
    <property type="project" value="UniProtKB-UniRule"/>
</dbReference>
<name>A0AAQ3JZW1_9LILI</name>
<protein>
    <recommendedName>
        <fullName evidence="4">Protein TIFY</fullName>
    </recommendedName>
    <alternativeName>
        <fullName evidence="4">Jasmonate ZIM domain-containing protein</fullName>
    </alternativeName>
</protein>
<reference evidence="7 8" key="1">
    <citation type="submission" date="2023-10" db="EMBL/GenBank/DDBJ databases">
        <title>Chromosome-scale genome assembly provides insights into flower coloration mechanisms of Canna indica.</title>
        <authorList>
            <person name="Li C."/>
        </authorList>
    </citation>
    <scope>NUCLEOTIDE SEQUENCE [LARGE SCALE GENOMIC DNA]</scope>
    <source>
        <tissue evidence="7">Flower</tissue>
    </source>
</reference>
<comment type="similarity">
    <text evidence="1 4">Belongs to the TIFY/JAZ family.</text>
</comment>
<accession>A0AAQ3JZW1</accession>
<dbReference type="GO" id="GO:0005634">
    <property type="term" value="C:nucleus"/>
    <property type="evidence" value="ECO:0007669"/>
    <property type="project" value="UniProtKB-SubCell"/>
</dbReference>
<dbReference type="InterPro" id="IPR010399">
    <property type="entry name" value="Tify_dom"/>
</dbReference>
<dbReference type="InterPro" id="IPR018467">
    <property type="entry name" value="CCT_CS"/>
</dbReference>
<dbReference type="SMART" id="SM00979">
    <property type="entry name" value="TIFY"/>
    <property type="match status" value="1"/>
</dbReference>
<comment type="function">
    <text evidence="4">Repressor of jasmonate responses.</text>
</comment>
<dbReference type="AlphaFoldDB" id="A0AAQ3JZW1"/>
<evidence type="ECO:0000256" key="1">
    <source>
        <dbReference type="ARBA" id="ARBA00008614"/>
    </source>
</evidence>